<keyword evidence="7" id="KW-1185">Reference proteome</keyword>
<evidence type="ECO:0000259" key="5">
    <source>
        <dbReference type="Pfam" id="PF13193"/>
    </source>
</evidence>
<evidence type="ECO:0000256" key="2">
    <source>
        <dbReference type="ARBA" id="ARBA00022553"/>
    </source>
</evidence>
<dbReference type="NCBIfam" id="TIGR01733">
    <property type="entry name" value="AA-adenyl-dom"/>
    <property type="match status" value="1"/>
</dbReference>
<evidence type="ECO:0000313" key="6">
    <source>
        <dbReference type="EMBL" id="MBO1322530.1"/>
    </source>
</evidence>
<dbReference type="InterPro" id="IPR001242">
    <property type="entry name" value="Condensation_dom"/>
</dbReference>
<protein>
    <submittedName>
        <fullName evidence="6">Amino acid adenylation domain-containing protein</fullName>
    </submittedName>
</protein>
<dbReference type="AlphaFoldDB" id="A0A8J7QHG5"/>
<dbReference type="InterPro" id="IPR000873">
    <property type="entry name" value="AMP-dep_synth/lig_dom"/>
</dbReference>
<dbReference type="EMBL" id="JAFREP010000038">
    <property type="protein sequence ID" value="MBO1322530.1"/>
    <property type="molecule type" value="Genomic_DNA"/>
</dbReference>
<keyword evidence="2" id="KW-0597">Phosphoprotein</keyword>
<dbReference type="Gene3D" id="3.30.300.30">
    <property type="match status" value="1"/>
</dbReference>
<feature type="domain" description="AMP-binding enzyme C-terminal" evidence="5">
    <location>
        <begin position="961"/>
        <end position="1035"/>
    </location>
</feature>
<dbReference type="PANTHER" id="PTHR45527:SF1">
    <property type="entry name" value="FATTY ACID SYNTHASE"/>
    <property type="match status" value="1"/>
</dbReference>
<accession>A0A8J7QHG5</accession>
<dbReference type="SUPFAM" id="SSF52777">
    <property type="entry name" value="CoA-dependent acyltransferases"/>
    <property type="match status" value="2"/>
</dbReference>
<evidence type="ECO:0000259" key="3">
    <source>
        <dbReference type="Pfam" id="PF00501"/>
    </source>
</evidence>
<sequence>MRELMSLLERCRELGVTLSVCDGRLQIGDPGKRLDDGTAQEIAERGADLIGLARAMPGCFPGVRVPLQAYAEPPPQKSTGLTRQQRVWWHRAMEGRRFDQPFTPLVFQIHGALDVNAFRIAVKRLLEQHDILRTLFPNTDKGPVADPFKQSAVSIHFQDLRASPPSTRKRETREEFRSWFRQGYDPTHDLPFRAMLLRLDNHQWMAALTAHRIAVDRPSQTQLVYDFFAALRNEMSNNREKGPSPKPLIQAAAYMQAQTAYERSPALRADLDFWRKRLDGFPRVISLPVDRQRGKDPTHQAGFHRFNGGRELLTRIKARCEAGGGTVDAFLLAAFAVLLKRHRTEPRLLIGLESGFDHPMNHGLIGPYNNQFPFPCDLRHNPRFSEVLDQIQTTMNEIAQHDRLPLCWLEEALGCPSADHIAPFFQVFFRYRKLYPMPDIFGLTVVPEYQKTIVSRHDLGLEVSQDSVSLHFAMMYSKDLFEAVTVARFAERLILLLESVAKHPDLPISQIPLLGLPEKRLLLHGWQAVASPVPEWLATREAAGVRVTDMVARTAAERPHVAAIQDGANVLNYARLQELSNALARRLQDFGADQERPVALCLKRDAFQMVTLLATLKAGAAYVPLDPEWPRPRLMRMLEMTRPAVIITNHDYQPQLLMPEAITLSLNSEHELQEQGDPIPLETLIHPSYAAYIMFTSGISGQPKGVTMTHDALSNLIRHQIAHSLSKPRTLQFASLSFDVSFQEIFSTWGAAGTLVIVDEETRTEPRSLIEHLRSHKIERLFVPFTTLQNLAECFNIGERCIADLREIVCAGEALHVTPALTRFFEKHPAARLINQYGPTETHVACELTLKGSPNVWPVLPPVGTPIVDARTYVLDEYMQPAPIGVPGELFLGGEILARGYWEQPTLTASRFLPDPFARNPGSRMYRTGDLARFDMRGRLRFLGRLDDQINIEGYRVEIDEIEATLGEHPDIAACAVRRHDKNGRTHIAAYVVSALKDPNLIELWRTWMGERLPKFMVPRWFVRLPALPRTPSGKLDRKALPDPEPHQQS</sequence>
<dbReference type="InterPro" id="IPR023213">
    <property type="entry name" value="CAT-like_dom_sf"/>
</dbReference>
<feature type="domain" description="AMP-dependent synthetase/ligase" evidence="3">
    <location>
        <begin position="552"/>
        <end position="902"/>
    </location>
</feature>
<dbReference type="RefSeq" id="WP_207862502.1">
    <property type="nucleotide sequence ID" value="NZ_JAFREP010000038.1"/>
</dbReference>
<dbReference type="SUPFAM" id="SSF56801">
    <property type="entry name" value="Acetyl-CoA synthetase-like"/>
    <property type="match status" value="1"/>
</dbReference>
<dbReference type="Pfam" id="PF00501">
    <property type="entry name" value="AMP-binding"/>
    <property type="match status" value="1"/>
</dbReference>
<dbReference type="Gene3D" id="3.30.559.30">
    <property type="entry name" value="Nonribosomal peptide synthetase, condensation domain"/>
    <property type="match status" value="1"/>
</dbReference>
<dbReference type="GO" id="GO:0003824">
    <property type="term" value="F:catalytic activity"/>
    <property type="evidence" value="ECO:0007669"/>
    <property type="project" value="InterPro"/>
</dbReference>
<dbReference type="InterPro" id="IPR010071">
    <property type="entry name" value="AA_adenyl_dom"/>
</dbReference>
<dbReference type="Gene3D" id="3.30.559.10">
    <property type="entry name" value="Chloramphenicol acetyltransferase-like domain"/>
    <property type="match status" value="1"/>
</dbReference>
<dbReference type="FunFam" id="2.30.38.10:FF:000001">
    <property type="entry name" value="Non-ribosomal peptide synthetase PvdI"/>
    <property type="match status" value="1"/>
</dbReference>
<dbReference type="GO" id="GO:0044550">
    <property type="term" value="P:secondary metabolite biosynthetic process"/>
    <property type="evidence" value="ECO:0007669"/>
    <property type="project" value="TreeGrafter"/>
</dbReference>
<gene>
    <name evidence="6" type="ORF">J3U88_28915</name>
</gene>
<evidence type="ECO:0000259" key="4">
    <source>
        <dbReference type="Pfam" id="PF00668"/>
    </source>
</evidence>
<proteinExistence type="predicted"/>
<dbReference type="InterPro" id="IPR025110">
    <property type="entry name" value="AMP-bd_C"/>
</dbReference>
<comment type="caution">
    <text evidence="6">The sequence shown here is derived from an EMBL/GenBank/DDBJ whole genome shotgun (WGS) entry which is preliminary data.</text>
</comment>
<dbReference type="PANTHER" id="PTHR45527">
    <property type="entry name" value="NONRIBOSOMAL PEPTIDE SYNTHETASE"/>
    <property type="match status" value="1"/>
</dbReference>
<keyword evidence="1" id="KW-0596">Phosphopantetheine</keyword>
<dbReference type="Pfam" id="PF13193">
    <property type="entry name" value="AMP-binding_C"/>
    <property type="match status" value="1"/>
</dbReference>
<dbReference type="Gene3D" id="3.40.50.980">
    <property type="match status" value="2"/>
</dbReference>
<dbReference type="Gene3D" id="2.30.38.10">
    <property type="entry name" value="Luciferase, Domain 3"/>
    <property type="match status" value="1"/>
</dbReference>
<name>A0A8J7QHG5_9BACT</name>
<dbReference type="GO" id="GO:0043041">
    <property type="term" value="P:amino acid activation for nonribosomal peptide biosynthetic process"/>
    <property type="evidence" value="ECO:0007669"/>
    <property type="project" value="TreeGrafter"/>
</dbReference>
<feature type="domain" description="Condensation" evidence="4">
    <location>
        <begin position="84"/>
        <end position="522"/>
    </location>
</feature>
<dbReference type="InterPro" id="IPR045851">
    <property type="entry name" value="AMP-bd_C_sf"/>
</dbReference>
<dbReference type="GO" id="GO:0031177">
    <property type="term" value="F:phosphopantetheine binding"/>
    <property type="evidence" value="ECO:0007669"/>
    <property type="project" value="TreeGrafter"/>
</dbReference>
<dbReference type="Proteomes" id="UP000664417">
    <property type="component" value="Unassembled WGS sequence"/>
</dbReference>
<dbReference type="GO" id="GO:0005737">
    <property type="term" value="C:cytoplasm"/>
    <property type="evidence" value="ECO:0007669"/>
    <property type="project" value="TreeGrafter"/>
</dbReference>
<evidence type="ECO:0000313" key="7">
    <source>
        <dbReference type="Proteomes" id="UP000664417"/>
    </source>
</evidence>
<organism evidence="6 7">
    <name type="scientific">Acanthopleuribacter pedis</name>
    <dbReference type="NCBI Taxonomy" id="442870"/>
    <lineage>
        <taxon>Bacteria</taxon>
        <taxon>Pseudomonadati</taxon>
        <taxon>Acidobacteriota</taxon>
        <taxon>Holophagae</taxon>
        <taxon>Acanthopleuribacterales</taxon>
        <taxon>Acanthopleuribacteraceae</taxon>
        <taxon>Acanthopleuribacter</taxon>
    </lineage>
</organism>
<dbReference type="Pfam" id="PF00668">
    <property type="entry name" value="Condensation"/>
    <property type="match status" value="1"/>
</dbReference>
<reference evidence="6" key="1">
    <citation type="submission" date="2021-03" db="EMBL/GenBank/DDBJ databases">
        <authorList>
            <person name="Wang G."/>
        </authorList>
    </citation>
    <scope>NUCLEOTIDE SEQUENCE</scope>
    <source>
        <strain evidence="6">KCTC 12899</strain>
    </source>
</reference>
<evidence type="ECO:0000256" key="1">
    <source>
        <dbReference type="ARBA" id="ARBA00022450"/>
    </source>
</evidence>